<dbReference type="InterPro" id="IPR041698">
    <property type="entry name" value="Methyltransf_25"/>
</dbReference>
<dbReference type="PANTHER" id="PTHR43667">
    <property type="entry name" value="CYCLOPROPANE-FATTY-ACYL-PHOSPHOLIPID SYNTHASE"/>
    <property type="match status" value="1"/>
</dbReference>
<dbReference type="OrthoDB" id="9777638at2"/>
<dbReference type="InterPro" id="IPR029063">
    <property type="entry name" value="SAM-dependent_MTases_sf"/>
</dbReference>
<keyword evidence="3" id="KW-1185">Reference proteome</keyword>
<dbReference type="Pfam" id="PF13649">
    <property type="entry name" value="Methyltransf_25"/>
    <property type="match status" value="1"/>
</dbReference>
<dbReference type="Gene3D" id="3.40.50.150">
    <property type="entry name" value="Vaccinia Virus protein VP39"/>
    <property type="match status" value="1"/>
</dbReference>
<accession>A0A0P1IQ11</accession>
<dbReference type="InterPro" id="IPR050723">
    <property type="entry name" value="CFA/CMAS"/>
</dbReference>
<evidence type="ECO:0000313" key="2">
    <source>
        <dbReference type="EMBL" id="CUJ94871.1"/>
    </source>
</evidence>
<dbReference type="AlphaFoldDB" id="A0A0P1IQ11"/>
<keyword evidence="2" id="KW-0808">Transferase</keyword>
<gene>
    <name evidence="2" type="primary">ubiE_2</name>
    <name evidence="2" type="ORF">RUE5091_01472</name>
</gene>
<name>A0A0P1IQ11_9RHOB</name>
<feature type="domain" description="Methyltransferase" evidence="1">
    <location>
        <begin position="51"/>
        <end position="147"/>
    </location>
</feature>
<protein>
    <submittedName>
        <fullName evidence="2">Demethylmenaquinone methyltransferase</fullName>
        <ecNumber evidence="2">2.1.1.163</ecNumber>
    </submittedName>
</protein>
<dbReference type="CDD" id="cd02440">
    <property type="entry name" value="AdoMet_MTases"/>
    <property type="match status" value="1"/>
</dbReference>
<sequence length="285" mass="30852">MQAANEEQAEFWSNSPSGAKWLTFEDQMDELLAPVLDLVFDRAGLQPGMRVLDIGCGTGASTVRAAEIVGETGHVLAADFSQPFLDRAGQRAAEKGLANIDLQHADVQTHSFVAVDRDAMISRFGVMFFEDTVAAFANMTRALKPGGQMTFAAWGPLNGNPWFKTPHILACARLGNPPPMDRNAPGPLAFHDHERVSGLLEQAGLTDIRVEQVPVSLRIRGTIEDCATLCTRIGPAARLITHFEGDAEDVLAIQAAIAEAFQQYVSANTVEIPALINLFQARKSK</sequence>
<dbReference type="GO" id="GO:0032259">
    <property type="term" value="P:methylation"/>
    <property type="evidence" value="ECO:0007669"/>
    <property type="project" value="UniProtKB-KW"/>
</dbReference>
<dbReference type="SUPFAM" id="SSF53335">
    <property type="entry name" value="S-adenosyl-L-methionine-dependent methyltransferases"/>
    <property type="match status" value="1"/>
</dbReference>
<dbReference type="EMBL" id="CYUD01000004">
    <property type="protein sequence ID" value="CUJ94871.1"/>
    <property type="molecule type" value="Genomic_DNA"/>
</dbReference>
<organism evidence="2 3">
    <name type="scientific">Ruegeria denitrificans</name>
    <dbReference type="NCBI Taxonomy" id="1715692"/>
    <lineage>
        <taxon>Bacteria</taxon>
        <taxon>Pseudomonadati</taxon>
        <taxon>Pseudomonadota</taxon>
        <taxon>Alphaproteobacteria</taxon>
        <taxon>Rhodobacterales</taxon>
        <taxon>Roseobacteraceae</taxon>
        <taxon>Ruegeria</taxon>
    </lineage>
</organism>
<keyword evidence="2" id="KW-0489">Methyltransferase</keyword>
<dbReference type="GO" id="GO:0043770">
    <property type="term" value="F:demethylmenaquinone methyltransferase activity"/>
    <property type="evidence" value="ECO:0007669"/>
    <property type="project" value="UniProtKB-EC"/>
</dbReference>
<evidence type="ECO:0000259" key="1">
    <source>
        <dbReference type="Pfam" id="PF13649"/>
    </source>
</evidence>
<proteinExistence type="predicted"/>
<dbReference type="RefSeq" id="WP_058281224.1">
    <property type="nucleotide sequence ID" value="NZ_CYUD01000004.1"/>
</dbReference>
<dbReference type="Proteomes" id="UP000051260">
    <property type="component" value="Unassembled WGS sequence"/>
</dbReference>
<evidence type="ECO:0000313" key="3">
    <source>
        <dbReference type="Proteomes" id="UP000051260"/>
    </source>
</evidence>
<reference evidence="3" key="1">
    <citation type="submission" date="2015-09" db="EMBL/GenBank/DDBJ databases">
        <authorList>
            <person name="Rodrigo-Torres L."/>
            <person name="Arahal D.R."/>
        </authorList>
    </citation>
    <scope>NUCLEOTIDE SEQUENCE [LARGE SCALE GENOMIC DNA]</scope>
    <source>
        <strain evidence="3">CECT 5091</strain>
    </source>
</reference>
<dbReference type="EC" id="2.1.1.163" evidence="2"/>
<dbReference type="PANTHER" id="PTHR43667:SF2">
    <property type="entry name" value="FATTY ACID C-METHYL TRANSFERASE"/>
    <property type="match status" value="1"/>
</dbReference>
<dbReference type="STRING" id="1715692.RUE5091_01472"/>